<gene>
    <name evidence="2" type="ORF">DKB62_07620</name>
</gene>
<keyword evidence="1" id="KW-0521">NADP</keyword>
<dbReference type="KEGG" id="meg:DKB62_07620"/>
<evidence type="ECO:0000256" key="1">
    <source>
        <dbReference type="ARBA" id="ARBA00022857"/>
    </source>
</evidence>
<reference evidence="2 3" key="1">
    <citation type="submission" date="2018-05" db="EMBL/GenBank/DDBJ databases">
        <title>Complete genome sequence of Megasphaera sp. AJH120T, isolated from the ceca of a chicken.</title>
        <authorList>
            <person name="Maki J."/>
            <person name="Looft T."/>
        </authorList>
    </citation>
    <scope>NUCLEOTIDE SEQUENCE [LARGE SCALE GENOMIC DNA]</scope>
    <source>
        <strain evidence="2 3">AJH120</strain>
    </source>
</reference>
<dbReference type="Pfam" id="PF05893">
    <property type="entry name" value="LuxC"/>
    <property type="match status" value="1"/>
</dbReference>
<dbReference type="OrthoDB" id="580775at2"/>
<organism evidence="2 3">
    <name type="scientific">Megasphaera stantonii</name>
    <dbReference type="NCBI Taxonomy" id="2144175"/>
    <lineage>
        <taxon>Bacteria</taxon>
        <taxon>Bacillati</taxon>
        <taxon>Bacillota</taxon>
        <taxon>Negativicutes</taxon>
        <taxon>Veillonellales</taxon>
        <taxon>Veillonellaceae</taxon>
        <taxon>Megasphaera</taxon>
    </lineage>
</organism>
<dbReference type="InterPro" id="IPR016161">
    <property type="entry name" value="Ald_DH/histidinol_DH"/>
</dbReference>
<dbReference type="Proteomes" id="UP000254337">
    <property type="component" value="Chromosome"/>
</dbReference>
<keyword evidence="3" id="KW-1185">Reference proteome</keyword>
<dbReference type="SUPFAM" id="SSF53720">
    <property type="entry name" value="ALDH-like"/>
    <property type="match status" value="1"/>
</dbReference>
<accession>A0A346AZZ7</accession>
<protein>
    <submittedName>
        <fullName evidence="2">Long-chain-fatty-acyl-CoA reductase</fullName>
    </submittedName>
</protein>
<evidence type="ECO:0000313" key="3">
    <source>
        <dbReference type="Proteomes" id="UP000254337"/>
    </source>
</evidence>
<dbReference type="AlphaFoldDB" id="A0A346AZZ7"/>
<sequence>MNNQYTLLAGSIPEKPFPMKPFAPVVLDFLAVLSHELRHHPIARTEPAWSTLGFWLRPNHLKQLSPHLSQQEARLGRGLIFHIAPANMPTIFAYSLCISLLAGNGNIVRVSPRLAPAVAPICDVIHKIWQDDKFAALRRQNAIVTYGRDDELTSRFSQQCDGRIVWGGDKSIAEIRTFPLPPQGVELVFADRYSFAVFDCSSIQNGSDDELRAWAHRFYNDTYEADQNACSSPRFVFWLDERGSAFEAAQRRWWDAVAAEAKAYDLQPIKTSGKYTDAWEFAMTQPHLQSAAFRTNRLYVYTLSSLPPDITALSGSFGQFFQFPIRTLDEVLPFAVKKVQTVSTLGIDPAVLKQALVEAGAMGVDRIVPVGQALDMSVLWDGYNMLEALSRVIE</sequence>
<evidence type="ECO:0000313" key="2">
    <source>
        <dbReference type="EMBL" id="AXL21440.1"/>
    </source>
</evidence>
<proteinExistence type="predicted"/>
<dbReference type="EMBL" id="CP029462">
    <property type="protein sequence ID" value="AXL21440.1"/>
    <property type="molecule type" value="Genomic_DNA"/>
</dbReference>
<dbReference type="GO" id="GO:0003995">
    <property type="term" value="F:acyl-CoA dehydrogenase activity"/>
    <property type="evidence" value="ECO:0007669"/>
    <property type="project" value="InterPro"/>
</dbReference>
<dbReference type="InterPro" id="IPR008670">
    <property type="entry name" value="CoA_reduct_LuxC"/>
</dbReference>
<name>A0A346AZZ7_9FIRM</name>
<dbReference type="GO" id="GO:0008218">
    <property type="term" value="P:bioluminescence"/>
    <property type="evidence" value="ECO:0007669"/>
    <property type="project" value="InterPro"/>
</dbReference>
<dbReference type="RefSeq" id="WP_107195335.1">
    <property type="nucleotide sequence ID" value="NZ_CP029462.1"/>
</dbReference>